<dbReference type="InterPro" id="IPR028163">
    <property type="entry name" value="HAUS_6_N"/>
</dbReference>
<reference evidence="3" key="1">
    <citation type="submission" date="2025-08" db="UniProtKB">
        <authorList>
            <consortium name="RefSeq"/>
        </authorList>
    </citation>
    <scope>IDENTIFICATION</scope>
    <source>
        <tissue evidence="3">Whole Larva</tissue>
    </source>
</reference>
<dbReference type="GeneID" id="108558368"/>
<dbReference type="RefSeq" id="XP_017770752.1">
    <property type="nucleotide sequence ID" value="XM_017915263.1"/>
</dbReference>
<feature type="domain" description="HAUS augmin-like complex subunit 6 N-terminal" evidence="1">
    <location>
        <begin position="24"/>
        <end position="251"/>
    </location>
</feature>
<keyword evidence="2" id="KW-1185">Reference proteome</keyword>
<dbReference type="Proteomes" id="UP000695000">
    <property type="component" value="Unplaced"/>
</dbReference>
<protein>
    <submittedName>
        <fullName evidence="3">Uncharacterized protein LOC108558368</fullName>
    </submittedName>
</protein>
<dbReference type="PANTHER" id="PTHR16151">
    <property type="entry name" value="HAUS AUGMIN-LIKE COMPLEX SUBUNIT 6"/>
    <property type="match status" value="1"/>
</dbReference>
<sequence>MACNVSLFKTKTIKDKENKIHEELYNNIYLLTLMYQTSKEFDHVFKKDMFTKNNKAGFHQVIYYLLHILNPNVMKQKLPSWPPLDIRSENQFRNEVMKYSNELNSIYENANIPTVLTSHLISPGGYKFVKFMLKISQLVLYEHLKEAKQDVMLTMIKPTKSKIMNKRNISHLGIIHTKIHEECDQIKSEFNLVFASYKEKAESMKNQLQGFNKSLPALRNEVRDLKESNTDIDIDEIDLKLEGIKKKVNEVNDVRDNFVQAQKLLNSLLCKENLLEYKPGEYKIPQEISHLINPYANQLNLFNILESFILLMERKFFQIKPIDASEVTASKEKYESFNEELEKLLKKLHGICDHLTMFKATLNHVAIIKKNKSKSLDMVESVESLDSVLAVPLLDTPPRNRSILK</sequence>
<dbReference type="Pfam" id="PF14661">
    <property type="entry name" value="HAUS6_N"/>
    <property type="match status" value="1"/>
</dbReference>
<accession>A0ABM1M852</accession>
<gene>
    <name evidence="3" type="primary">LOC108558368</name>
</gene>
<dbReference type="PANTHER" id="PTHR16151:SF2">
    <property type="entry name" value="HAUS AUGMIN-LIKE COMPLEX SUBUNIT 6"/>
    <property type="match status" value="1"/>
</dbReference>
<dbReference type="InterPro" id="IPR026797">
    <property type="entry name" value="HAUS_6"/>
</dbReference>
<proteinExistence type="predicted"/>
<evidence type="ECO:0000313" key="2">
    <source>
        <dbReference type="Proteomes" id="UP000695000"/>
    </source>
</evidence>
<organism evidence="2 3">
    <name type="scientific">Nicrophorus vespilloides</name>
    <name type="common">Boreal carrion beetle</name>
    <dbReference type="NCBI Taxonomy" id="110193"/>
    <lineage>
        <taxon>Eukaryota</taxon>
        <taxon>Metazoa</taxon>
        <taxon>Ecdysozoa</taxon>
        <taxon>Arthropoda</taxon>
        <taxon>Hexapoda</taxon>
        <taxon>Insecta</taxon>
        <taxon>Pterygota</taxon>
        <taxon>Neoptera</taxon>
        <taxon>Endopterygota</taxon>
        <taxon>Coleoptera</taxon>
        <taxon>Polyphaga</taxon>
        <taxon>Staphyliniformia</taxon>
        <taxon>Silphidae</taxon>
        <taxon>Nicrophorinae</taxon>
        <taxon>Nicrophorus</taxon>
    </lineage>
</organism>
<evidence type="ECO:0000259" key="1">
    <source>
        <dbReference type="Pfam" id="PF14661"/>
    </source>
</evidence>
<name>A0ABM1M852_NICVS</name>
<evidence type="ECO:0000313" key="3">
    <source>
        <dbReference type="RefSeq" id="XP_017770752.1"/>
    </source>
</evidence>